<evidence type="ECO:0000313" key="3">
    <source>
        <dbReference type="Proteomes" id="UP000007796"/>
    </source>
</evidence>
<dbReference type="HOGENOM" id="CLU_057185_0_0_1"/>
<dbReference type="Proteomes" id="UP000007796">
    <property type="component" value="Unassembled WGS sequence"/>
</dbReference>
<gene>
    <name evidence="2" type="ORF">CMQ_193</name>
</gene>
<dbReference type="GeneID" id="25974862"/>
<reference evidence="2 3" key="1">
    <citation type="journal article" date="2011" name="Proc. Natl. Acad. Sci. U.S.A.">
        <title>Genome and transcriptome analyses of the mountain pine beetle-fungal symbiont Grosmannia clavigera, a lodgepole pine pathogen.</title>
        <authorList>
            <person name="DiGuistini S."/>
            <person name="Wang Y."/>
            <person name="Liao N.Y."/>
            <person name="Taylor G."/>
            <person name="Tanguay P."/>
            <person name="Feau N."/>
            <person name="Henrissat B."/>
            <person name="Chan S.K."/>
            <person name="Hesse-Orce U."/>
            <person name="Alamouti S.M."/>
            <person name="Tsui C.K.M."/>
            <person name="Docking R.T."/>
            <person name="Levasseur A."/>
            <person name="Haridas S."/>
            <person name="Robertson G."/>
            <person name="Birol I."/>
            <person name="Holt R.A."/>
            <person name="Marra M.A."/>
            <person name="Hamelin R.C."/>
            <person name="Hirst M."/>
            <person name="Jones S.J.M."/>
            <person name="Bohlmann J."/>
            <person name="Breuil C."/>
        </authorList>
    </citation>
    <scope>NUCLEOTIDE SEQUENCE [LARGE SCALE GENOMIC DNA]</scope>
    <source>
        <strain evidence="3">kw1407 / UAMH 11150</strain>
    </source>
</reference>
<dbReference type="EMBL" id="GL629807">
    <property type="protein sequence ID" value="EFW99875.1"/>
    <property type="molecule type" value="Genomic_DNA"/>
</dbReference>
<accession>F0XQM8</accession>
<dbReference type="RefSeq" id="XP_014169290.1">
    <property type="nucleotide sequence ID" value="XM_014313815.1"/>
</dbReference>
<proteinExistence type="predicted"/>
<protein>
    <submittedName>
        <fullName evidence="2">Uncharacterized protein</fullName>
    </submittedName>
</protein>
<organism evidence="3">
    <name type="scientific">Grosmannia clavigera (strain kw1407 / UAMH 11150)</name>
    <name type="common">Blue stain fungus</name>
    <name type="synonym">Graphiocladiella clavigera</name>
    <dbReference type="NCBI Taxonomy" id="655863"/>
    <lineage>
        <taxon>Eukaryota</taxon>
        <taxon>Fungi</taxon>
        <taxon>Dikarya</taxon>
        <taxon>Ascomycota</taxon>
        <taxon>Pezizomycotina</taxon>
        <taxon>Sordariomycetes</taxon>
        <taxon>Sordariomycetidae</taxon>
        <taxon>Ophiostomatales</taxon>
        <taxon>Ophiostomataceae</taxon>
        <taxon>Leptographium</taxon>
    </lineage>
</organism>
<evidence type="ECO:0000256" key="1">
    <source>
        <dbReference type="SAM" id="MobiDB-lite"/>
    </source>
</evidence>
<dbReference type="OrthoDB" id="3526284at2759"/>
<feature type="compositionally biased region" description="Polar residues" evidence="1">
    <location>
        <begin position="137"/>
        <end position="148"/>
    </location>
</feature>
<dbReference type="AlphaFoldDB" id="F0XQM8"/>
<keyword evidence="3" id="KW-1185">Reference proteome</keyword>
<name>F0XQM8_GROCL</name>
<dbReference type="InParanoid" id="F0XQM8"/>
<evidence type="ECO:0000313" key="2">
    <source>
        <dbReference type="EMBL" id="EFW99875.1"/>
    </source>
</evidence>
<dbReference type="eggNOG" id="ENOG502RA0Z">
    <property type="taxonomic scope" value="Eukaryota"/>
</dbReference>
<dbReference type="STRING" id="655863.F0XQM8"/>
<sequence>MATKTDDITDDTPPPYAESARATSISEHRAQLQQYISFLPGAIRQREYEHKSKQYEQDVRYISRLVPEIEAFLSHVATLPKQPPRAELVMVPEPAVPDGWTLSEIEEQRKAGDVVQVSRVRESKDFDVGDAKPSMTDGRSTETNNAGISASETVGVEFDEWGRWPGSADDPISSGNGSGSASRWWWCDEEMARRLAAHLSLPKVADHKANDLPVAVALEISRRGQQKTGSWLSWATGRRKPTDVAVASPPKQKAVETAGQVSVTACAREVTFRRQNELGIYESLTGWGIVLRVACA</sequence>
<feature type="region of interest" description="Disordered" evidence="1">
    <location>
        <begin position="127"/>
        <end position="148"/>
    </location>
</feature>
<feature type="region of interest" description="Disordered" evidence="1">
    <location>
        <begin position="1"/>
        <end position="24"/>
    </location>
</feature>